<evidence type="ECO:0000256" key="2">
    <source>
        <dbReference type="SAM" id="Phobius"/>
    </source>
</evidence>
<keyword evidence="2" id="KW-0472">Membrane</keyword>
<dbReference type="EMBL" id="CP001620">
    <property type="protein sequence ID" value="ACR17466.1"/>
    <property type="molecule type" value="Genomic_DNA"/>
</dbReference>
<dbReference type="KEGG" id="ckp:ckrop_0705"/>
<dbReference type="Pfam" id="PF11241">
    <property type="entry name" value="DUF3043"/>
    <property type="match status" value="1"/>
</dbReference>
<feature type="transmembrane region" description="Helical" evidence="2">
    <location>
        <begin position="206"/>
        <end position="224"/>
    </location>
</feature>
<evidence type="ECO:0000313" key="3">
    <source>
        <dbReference type="EMBL" id="ACR17466.1"/>
    </source>
</evidence>
<feature type="compositionally biased region" description="Basic and acidic residues" evidence="1">
    <location>
        <begin position="107"/>
        <end position="144"/>
    </location>
</feature>
<dbReference type="InterPro" id="IPR021403">
    <property type="entry name" value="DUF3043"/>
</dbReference>
<dbReference type="RefSeq" id="WP_012731353.1">
    <property type="nucleotide sequence ID" value="NC_012704.1"/>
</dbReference>
<reference evidence="3 4" key="1">
    <citation type="journal article" date="2008" name="J. Biotechnol.">
        <title>Ultrafast pyrosequencing of Corynebacterium kroppenstedtii DSM44385 revealed insights into the physiology of a lipophilic corynebacterium that lacks mycolic acids.</title>
        <authorList>
            <person name="Tauch A."/>
            <person name="Schneider J."/>
            <person name="Szczepanowski R."/>
            <person name="Tilker A."/>
            <person name="Viehoever P."/>
            <person name="Gartemann K.-H."/>
            <person name="Arnold W."/>
            <person name="Blom J."/>
            <person name="Brinkrolf K."/>
            <person name="Brune I."/>
            <person name="Goetker S."/>
            <person name="Weisshaar B."/>
            <person name="Goesmann A."/>
            <person name="Droege M."/>
            <person name="Puehler A."/>
        </authorList>
    </citation>
    <scope>NUCLEOTIDE SEQUENCE [LARGE SCALE GENOMIC DNA]</scope>
    <source>
        <strain evidence="4">DSM 44385 / JCM 11950 / CIP 105744 / CCUG 35717</strain>
    </source>
</reference>
<keyword evidence="2" id="KW-1133">Transmembrane helix</keyword>
<gene>
    <name evidence="3" type="ordered locus">ckrop_0705</name>
</gene>
<accession>C4LI11</accession>
<name>C4LI11_CORK4</name>
<organism evidence="3 4">
    <name type="scientific">Corynebacterium kroppenstedtii (strain DSM 44385 / JCM 11950 / CIP 105744 / CCUG 35717)</name>
    <dbReference type="NCBI Taxonomy" id="645127"/>
    <lineage>
        <taxon>Bacteria</taxon>
        <taxon>Bacillati</taxon>
        <taxon>Actinomycetota</taxon>
        <taxon>Actinomycetes</taxon>
        <taxon>Mycobacteriales</taxon>
        <taxon>Corynebacteriaceae</taxon>
        <taxon>Corynebacterium</taxon>
    </lineage>
</organism>
<protein>
    <recommendedName>
        <fullName evidence="5">DUF3043 domain-containing protein</fullName>
    </recommendedName>
</protein>
<dbReference type="eggNOG" id="ENOG5031D67">
    <property type="taxonomic scope" value="Bacteria"/>
</dbReference>
<feature type="transmembrane region" description="Helical" evidence="2">
    <location>
        <begin position="176"/>
        <end position="194"/>
    </location>
</feature>
<evidence type="ECO:0000313" key="4">
    <source>
        <dbReference type="Proteomes" id="UP000001473"/>
    </source>
</evidence>
<feature type="compositionally biased region" description="Low complexity" evidence="1">
    <location>
        <begin position="15"/>
        <end position="25"/>
    </location>
</feature>
<feature type="compositionally biased region" description="Polar residues" evidence="1">
    <location>
        <begin position="1"/>
        <end position="14"/>
    </location>
</feature>
<feature type="compositionally biased region" description="Low complexity" evidence="1">
    <location>
        <begin position="46"/>
        <end position="69"/>
    </location>
</feature>
<dbReference type="OrthoDB" id="5194448at2"/>
<dbReference type="AlphaFoldDB" id="C4LI11"/>
<dbReference type="HOGENOM" id="CLU_091328_0_0_11"/>
<evidence type="ECO:0000256" key="1">
    <source>
        <dbReference type="SAM" id="MobiDB-lite"/>
    </source>
</evidence>
<dbReference type="Proteomes" id="UP000001473">
    <property type="component" value="Chromosome"/>
</dbReference>
<keyword evidence="2" id="KW-0812">Transmembrane</keyword>
<keyword evidence="4" id="KW-1185">Reference proteome</keyword>
<sequence length="274" mass="31143">MPWTTSKENQSNDGSASESSTTKSSRWNRKRKGSVSVTAGGSKPASTSSSAADGNSSDSDSSGSQSQDRSTPKGYTPPKGHATPKRNDVERQKGVRKTAYKVPETPAEARKQRKELKNSMSKEEYKALKRKQRDERARERERNRERMMSGDERYLMDRDRGPERRLIRDWVDSRRLFANTFMPIVVVLLILMFVTTATRSYLLNNLLSMVGMILLILIVLDGVLSGRRVSRFVRERHPDTALSTWSMGFYAFSRASMIRRFRTPRPQVNIGDSI</sequence>
<feature type="region of interest" description="Disordered" evidence="1">
    <location>
        <begin position="1"/>
        <end position="144"/>
    </location>
</feature>
<dbReference type="STRING" id="645127.ckrop_0705"/>
<evidence type="ECO:0008006" key="5">
    <source>
        <dbReference type="Google" id="ProtNLM"/>
    </source>
</evidence>
<proteinExistence type="predicted"/>